<proteinExistence type="predicted"/>
<accession>A0A1I7XE18</accession>
<dbReference type="GO" id="GO:0005743">
    <property type="term" value="C:mitochondrial inner membrane"/>
    <property type="evidence" value="ECO:0007669"/>
    <property type="project" value="TreeGrafter"/>
</dbReference>
<protein>
    <submittedName>
        <fullName evidence="2">Bestrophin homolog</fullName>
    </submittedName>
</protein>
<dbReference type="InterPro" id="IPR023754">
    <property type="entry name" value="HemeA_Synthase_type2"/>
</dbReference>
<evidence type="ECO:0000313" key="1">
    <source>
        <dbReference type="Proteomes" id="UP000095283"/>
    </source>
</evidence>
<name>A0A1I7XE18_HETBA</name>
<dbReference type="WBParaSite" id="Hba_15901">
    <property type="protein sequence ID" value="Hba_15901"/>
    <property type="gene ID" value="Hba_15901"/>
</dbReference>
<evidence type="ECO:0000313" key="2">
    <source>
        <dbReference type="WBParaSite" id="Hba_15901"/>
    </source>
</evidence>
<dbReference type="Proteomes" id="UP000095283">
    <property type="component" value="Unplaced"/>
</dbReference>
<dbReference type="AlphaFoldDB" id="A0A1I7XE18"/>
<dbReference type="PANTHER" id="PTHR23289">
    <property type="entry name" value="CYTOCHROME C OXIDASE ASSEMBLY PROTEIN COX15"/>
    <property type="match status" value="1"/>
</dbReference>
<dbReference type="GO" id="GO:0016653">
    <property type="term" value="F:oxidoreductase activity, acting on NAD(P)H, heme protein as acceptor"/>
    <property type="evidence" value="ECO:0007669"/>
    <property type="project" value="TreeGrafter"/>
</dbReference>
<keyword evidence="1" id="KW-1185">Reference proteome</keyword>
<dbReference type="GO" id="GO:0120547">
    <property type="term" value="F:heme A synthase activity"/>
    <property type="evidence" value="ECO:0007669"/>
    <property type="project" value="InterPro"/>
</dbReference>
<sequence length="165" mass="19328">MQSFSVLSKSSEEEMTLAKFKFIWTMEYAHRMWGRAIGLNSESSVPRVSQYRLATHLSLAFVLYSIFLYNGISHLCKPTDYSNIQKLGMLRGLSHGTKALEHLWPVLMQVWYTIHGQSLLINGFRKTWELEVLCGKIFLKMMLPCSSYIGTYSRHIYIYIYIYIY</sequence>
<dbReference type="PANTHER" id="PTHR23289:SF2">
    <property type="entry name" value="CYTOCHROME C OXIDASE ASSEMBLY PROTEIN COX15 HOMOLOG"/>
    <property type="match status" value="1"/>
</dbReference>
<dbReference type="GO" id="GO:0006784">
    <property type="term" value="P:heme A biosynthetic process"/>
    <property type="evidence" value="ECO:0007669"/>
    <property type="project" value="InterPro"/>
</dbReference>
<reference evidence="2" key="1">
    <citation type="submission" date="2016-11" db="UniProtKB">
        <authorList>
            <consortium name="WormBaseParasite"/>
        </authorList>
    </citation>
    <scope>IDENTIFICATION</scope>
</reference>
<organism evidence="1 2">
    <name type="scientific">Heterorhabditis bacteriophora</name>
    <name type="common">Entomopathogenic nematode worm</name>
    <dbReference type="NCBI Taxonomy" id="37862"/>
    <lineage>
        <taxon>Eukaryota</taxon>
        <taxon>Metazoa</taxon>
        <taxon>Ecdysozoa</taxon>
        <taxon>Nematoda</taxon>
        <taxon>Chromadorea</taxon>
        <taxon>Rhabditida</taxon>
        <taxon>Rhabditina</taxon>
        <taxon>Rhabditomorpha</taxon>
        <taxon>Strongyloidea</taxon>
        <taxon>Heterorhabditidae</taxon>
        <taxon>Heterorhabditis</taxon>
    </lineage>
</organism>